<accession>D6RPC9</accession>
<name>D6RPC9_COPC7</name>
<dbReference type="KEGG" id="cci:CC1G_15022"/>
<dbReference type="Pfam" id="PF14494">
    <property type="entry name" value="DUF4436"/>
    <property type="match status" value="1"/>
</dbReference>
<dbReference type="InterPro" id="IPR027948">
    <property type="entry name" value="DUF4436"/>
</dbReference>
<protein>
    <recommendedName>
        <fullName evidence="5">Transmembrane protein</fullName>
    </recommendedName>
</protein>
<dbReference type="EMBL" id="AACS02000008">
    <property type="protein sequence ID" value="EFI27197.1"/>
    <property type="molecule type" value="Genomic_DNA"/>
</dbReference>
<gene>
    <name evidence="3" type="ORF">CC1G_15022</name>
</gene>
<feature type="region of interest" description="Disordered" evidence="1">
    <location>
        <begin position="387"/>
        <end position="407"/>
    </location>
</feature>
<feature type="transmembrane region" description="Helical" evidence="2">
    <location>
        <begin position="275"/>
        <end position="297"/>
    </location>
</feature>
<evidence type="ECO:0000256" key="1">
    <source>
        <dbReference type="SAM" id="MobiDB-lite"/>
    </source>
</evidence>
<keyword evidence="2" id="KW-0472">Membrane</keyword>
<dbReference type="InParanoid" id="D6RPC9"/>
<evidence type="ECO:0000256" key="2">
    <source>
        <dbReference type="SAM" id="Phobius"/>
    </source>
</evidence>
<dbReference type="Proteomes" id="UP000001861">
    <property type="component" value="Unassembled WGS sequence"/>
</dbReference>
<feature type="transmembrane region" description="Helical" evidence="2">
    <location>
        <begin position="304"/>
        <end position="321"/>
    </location>
</feature>
<feature type="transmembrane region" description="Helical" evidence="2">
    <location>
        <begin position="50"/>
        <end position="77"/>
    </location>
</feature>
<dbReference type="eggNOG" id="ENOG502S6XR">
    <property type="taxonomic scope" value="Eukaryota"/>
</dbReference>
<evidence type="ECO:0000313" key="4">
    <source>
        <dbReference type="Proteomes" id="UP000001861"/>
    </source>
</evidence>
<dbReference type="VEuPathDB" id="FungiDB:CC1G_15022"/>
<evidence type="ECO:0000313" key="3">
    <source>
        <dbReference type="EMBL" id="EFI27197.1"/>
    </source>
</evidence>
<dbReference type="GeneID" id="9379608"/>
<sequence length="474" mass="52911">MGLRNTFLHLRSFHLLPSKANTPLTSPTSPRSDGREGLPLSSRRERFDNITIRGTTIVVLATLASIVFICSITVALIGRASDNYDQFTSALDEVSRFNPGILLVGEGVDIDIDEPSVTIRWFVVACGGDSVLQGSKGVLDHKACGLPVTGVNIFVDNNANPSFAYDPVLVPFDEDTARRKSLESAIHFETSHVLDVHQARQYPFDTYRLQIEFRAAALVANQTLPLSISRVLTVDQTSSFNVDSTDFRRYMVLNEIRSPTQRVDLHIKRPGSARLFTLLLYAISWLLTHICIGQVVIAKRGDGSRLLLCCLAICAGTLLALPQLRNSMPDAPGLDGILIGYFPQMAIVGLCIIALLLMLAIRELDDIRDTQYVEPYTPNRRFCFPEGVTLSSPPPPRPRRPPPMYSQTDLSQWEMQRMAKHLRGDYVFPPISARASVKPDNNITWKPVHRRSKTMRAVSMLEEGEISRWSDHED</sequence>
<keyword evidence="2" id="KW-0812">Transmembrane</keyword>
<dbReference type="RefSeq" id="XP_002910691.1">
    <property type="nucleotide sequence ID" value="XM_002910645.1"/>
</dbReference>
<dbReference type="OMA" id="NAMPDAP"/>
<reference evidence="3 4" key="1">
    <citation type="journal article" date="2010" name="Proc. Natl. Acad. Sci. U.S.A.">
        <title>Insights into evolution of multicellular fungi from the assembled chromosomes of the mushroom Coprinopsis cinerea (Coprinus cinereus).</title>
        <authorList>
            <person name="Stajich J.E."/>
            <person name="Wilke S.K."/>
            <person name="Ahren D."/>
            <person name="Au C.H."/>
            <person name="Birren B.W."/>
            <person name="Borodovsky M."/>
            <person name="Burns C."/>
            <person name="Canback B."/>
            <person name="Casselton L.A."/>
            <person name="Cheng C.K."/>
            <person name="Deng J."/>
            <person name="Dietrich F.S."/>
            <person name="Fargo D.C."/>
            <person name="Farman M.L."/>
            <person name="Gathman A.C."/>
            <person name="Goldberg J."/>
            <person name="Guigo R."/>
            <person name="Hoegger P.J."/>
            <person name="Hooker J.B."/>
            <person name="Huggins A."/>
            <person name="James T.Y."/>
            <person name="Kamada T."/>
            <person name="Kilaru S."/>
            <person name="Kodira C."/>
            <person name="Kues U."/>
            <person name="Kupfer D."/>
            <person name="Kwan H.S."/>
            <person name="Lomsadze A."/>
            <person name="Li W."/>
            <person name="Lilly W.W."/>
            <person name="Ma L.J."/>
            <person name="Mackey A.J."/>
            <person name="Manning G."/>
            <person name="Martin F."/>
            <person name="Muraguchi H."/>
            <person name="Natvig D.O."/>
            <person name="Palmerini H."/>
            <person name="Ramesh M.A."/>
            <person name="Rehmeyer C.J."/>
            <person name="Roe B.A."/>
            <person name="Shenoy N."/>
            <person name="Stanke M."/>
            <person name="Ter-Hovhannisyan V."/>
            <person name="Tunlid A."/>
            <person name="Velagapudi R."/>
            <person name="Vision T.J."/>
            <person name="Zeng Q."/>
            <person name="Zolan M.E."/>
            <person name="Pukkila P.J."/>
        </authorList>
    </citation>
    <scope>NUCLEOTIDE SEQUENCE [LARGE SCALE GENOMIC DNA]</scope>
    <source>
        <strain evidence="4">Okayama-7 / 130 / ATCC MYA-4618 / FGSC 9003</strain>
    </source>
</reference>
<comment type="caution">
    <text evidence="3">The sequence shown here is derived from an EMBL/GenBank/DDBJ whole genome shotgun (WGS) entry which is preliminary data.</text>
</comment>
<organism evidence="3 4">
    <name type="scientific">Coprinopsis cinerea (strain Okayama-7 / 130 / ATCC MYA-4618 / FGSC 9003)</name>
    <name type="common">Inky cap fungus</name>
    <name type="synonym">Hormographiella aspergillata</name>
    <dbReference type="NCBI Taxonomy" id="240176"/>
    <lineage>
        <taxon>Eukaryota</taxon>
        <taxon>Fungi</taxon>
        <taxon>Dikarya</taxon>
        <taxon>Basidiomycota</taxon>
        <taxon>Agaricomycotina</taxon>
        <taxon>Agaricomycetes</taxon>
        <taxon>Agaricomycetidae</taxon>
        <taxon>Agaricales</taxon>
        <taxon>Agaricineae</taxon>
        <taxon>Psathyrellaceae</taxon>
        <taxon>Coprinopsis</taxon>
    </lineage>
</organism>
<feature type="compositionally biased region" description="Polar residues" evidence="1">
    <location>
        <begin position="19"/>
        <end position="31"/>
    </location>
</feature>
<keyword evidence="2" id="KW-1133">Transmembrane helix</keyword>
<dbReference type="AlphaFoldDB" id="D6RPC9"/>
<feature type="transmembrane region" description="Helical" evidence="2">
    <location>
        <begin position="341"/>
        <end position="361"/>
    </location>
</feature>
<evidence type="ECO:0008006" key="5">
    <source>
        <dbReference type="Google" id="ProtNLM"/>
    </source>
</evidence>
<proteinExistence type="predicted"/>
<feature type="region of interest" description="Disordered" evidence="1">
    <location>
        <begin position="19"/>
        <end position="40"/>
    </location>
</feature>
<keyword evidence="4" id="KW-1185">Reference proteome</keyword>
<dbReference type="OrthoDB" id="2117972at2759"/>
<feature type="compositionally biased region" description="Pro residues" evidence="1">
    <location>
        <begin position="392"/>
        <end position="404"/>
    </location>
</feature>
<dbReference type="HOGENOM" id="CLU_042081_0_0_1"/>
<dbReference type="STRING" id="240176.D6RPC9"/>